<reference evidence="2 3" key="1">
    <citation type="submission" date="2018-06" db="EMBL/GenBank/DDBJ databases">
        <authorList>
            <person name="Strepis N."/>
        </authorList>
    </citation>
    <scope>NUCLEOTIDE SEQUENCE [LARGE SCALE GENOMIC DNA]</scope>
    <source>
        <strain evidence="2">LUCI</strain>
    </source>
</reference>
<dbReference type="EMBL" id="UPPP01000068">
    <property type="protein sequence ID" value="VBB06870.1"/>
    <property type="molecule type" value="Genomic_DNA"/>
</dbReference>
<dbReference type="InterPro" id="IPR007813">
    <property type="entry name" value="PilN"/>
</dbReference>
<dbReference type="InterPro" id="IPR052534">
    <property type="entry name" value="Extracell_DNA_Util/SecSys_Comp"/>
</dbReference>
<keyword evidence="1" id="KW-0472">Membrane</keyword>
<gene>
    <name evidence="2" type="ORF">LUCI_2107</name>
</gene>
<dbReference type="PANTHER" id="PTHR40278:SF1">
    <property type="entry name" value="DNA UTILIZATION PROTEIN HOFN"/>
    <property type="match status" value="1"/>
</dbReference>
<dbReference type="OrthoDB" id="1634262at2"/>
<proteinExistence type="predicted"/>
<dbReference type="PANTHER" id="PTHR40278">
    <property type="entry name" value="DNA UTILIZATION PROTEIN HOFN"/>
    <property type="match status" value="1"/>
</dbReference>
<name>A0A498R7G8_9FIRM</name>
<sequence length="176" mass="20253">MIRINLLPPQERRPMWPVKSMVMGLGMLIFLVCIGLYGYNQYRIWNWERQIAAVRNQMELLRPTESRMITARNKQQRMNAKNQILIALTKERRPWYAALARLGSLLPPEVWLTGLSATEKNGIQVNGLAGNYTEVASFLKRLEQDEHFSEPLLIKADQNAAAAITKFEINLKLKGM</sequence>
<dbReference type="Proteomes" id="UP000277811">
    <property type="component" value="Unassembled WGS sequence"/>
</dbReference>
<organism evidence="2 3">
    <name type="scientific">Lucifera butyrica</name>
    <dbReference type="NCBI Taxonomy" id="1351585"/>
    <lineage>
        <taxon>Bacteria</taxon>
        <taxon>Bacillati</taxon>
        <taxon>Bacillota</taxon>
        <taxon>Negativicutes</taxon>
        <taxon>Veillonellales</taxon>
        <taxon>Veillonellaceae</taxon>
        <taxon>Lucifera</taxon>
    </lineage>
</organism>
<dbReference type="Pfam" id="PF05137">
    <property type="entry name" value="PilN"/>
    <property type="match status" value="1"/>
</dbReference>
<evidence type="ECO:0000256" key="1">
    <source>
        <dbReference type="SAM" id="Phobius"/>
    </source>
</evidence>
<feature type="transmembrane region" description="Helical" evidence="1">
    <location>
        <begin position="20"/>
        <end position="39"/>
    </location>
</feature>
<keyword evidence="3" id="KW-1185">Reference proteome</keyword>
<evidence type="ECO:0000313" key="3">
    <source>
        <dbReference type="Proteomes" id="UP000277811"/>
    </source>
</evidence>
<keyword evidence="1" id="KW-0812">Transmembrane</keyword>
<dbReference type="AlphaFoldDB" id="A0A498R7G8"/>
<protein>
    <submittedName>
        <fullName evidence="2">Fimbrial assembly piln</fullName>
    </submittedName>
</protein>
<evidence type="ECO:0000313" key="2">
    <source>
        <dbReference type="EMBL" id="VBB06870.1"/>
    </source>
</evidence>
<accession>A0A498R7G8</accession>
<dbReference type="RefSeq" id="WP_122627815.1">
    <property type="nucleotide sequence ID" value="NZ_UPPP01000068.1"/>
</dbReference>
<keyword evidence="1" id="KW-1133">Transmembrane helix</keyword>